<evidence type="ECO:0000313" key="6">
    <source>
        <dbReference type="Proteomes" id="UP000185936"/>
    </source>
</evidence>
<keyword evidence="3" id="KW-0812">Transmembrane</keyword>
<dbReference type="RefSeq" id="WP_084776810.1">
    <property type="nucleotide sequence ID" value="NZ_FTNR01000019.1"/>
</dbReference>
<evidence type="ECO:0000256" key="3">
    <source>
        <dbReference type="SAM" id="Phobius"/>
    </source>
</evidence>
<evidence type="ECO:0000256" key="2">
    <source>
        <dbReference type="ARBA" id="ARBA00022982"/>
    </source>
</evidence>
<gene>
    <name evidence="5" type="ORF">SAMN05421752_11916</name>
</gene>
<accession>A0A1N7GZT1</accession>
<sequence>MTRCTYCGETVPDEAYEGHLERVHSDELTAIDRRRAKQVAGPPKKRNVALYAGVSVILVLFALGYLWILFGAGGPANTSATLPAELEDVDEDRQLTVPALGEGTVTVDVYEDLGCPFCYQFQEDVFPVLEEEYITTDAIEYRHYDFPVKATEESVAMANAARAVQDETRTEAEPNGRFFEYKNAVMESDDWSDEGLAATAEQFDVDPDVVMAALENDTYYPTLAADWEHGDGEGAVGTPTVVVDGEIVDNPLEDDAVADAIEAALES</sequence>
<keyword evidence="6" id="KW-1185">Reference proteome</keyword>
<comment type="similarity">
    <text evidence="1">Belongs to the glutaredoxin family.</text>
</comment>
<keyword evidence="3" id="KW-1133">Transmembrane helix</keyword>
<organism evidence="5 6">
    <name type="scientific">Natronorubrum thiooxidans</name>
    <dbReference type="NCBI Taxonomy" id="308853"/>
    <lineage>
        <taxon>Archaea</taxon>
        <taxon>Methanobacteriati</taxon>
        <taxon>Methanobacteriota</taxon>
        <taxon>Stenosarchaea group</taxon>
        <taxon>Halobacteria</taxon>
        <taxon>Halobacteriales</taxon>
        <taxon>Natrialbaceae</taxon>
        <taxon>Natronorubrum</taxon>
    </lineage>
</organism>
<keyword evidence="2" id="KW-0813">Transport</keyword>
<dbReference type="OrthoDB" id="15256at2157"/>
<evidence type="ECO:0000259" key="4">
    <source>
        <dbReference type="Pfam" id="PF13462"/>
    </source>
</evidence>
<evidence type="ECO:0000256" key="1">
    <source>
        <dbReference type="ARBA" id="ARBA00007787"/>
    </source>
</evidence>
<dbReference type="Proteomes" id="UP000185936">
    <property type="component" value="Unassembled WGS sequence"/>
</dbReference>
<dbReference type="InterPro" id="IPR036249">
    <property type="entry name" value="Thioredoxin-like_sf"/>
</dbReference>
<dbReference type="SUPFAM" id="SSF52833">
    <property type="entry name" value="Thioredoxin-like"/>
    <property type="match status" value="1"/>
</dbReference>
<feature type="transmembrane region" description="Helical" evidence="3">
    <location>
        <begin position="48"/>
        <end position="70"/>
    </location>
</feature>
<dbReference type="Pfam" id="PF13462">
    <property type="entry name" value="Thioredoxin_4"/>
    <property type="match status" value="1"/>
</dbReference>
<feature type="domain" description="Thioredoxin-like fold" evidence="4">
    <location>
        <begin position="104"/>
        <end position="262"/>
    </location>
</feature>
<keyword evidence="2" id="KW-0249">Electron transport</keyword>
<dbReference type="STRING" id="308853.SAMN05421752_11916"/>
<evidence type="ECO:0000313" key="5">
    <source>
        <dbReference type="EMBL" id="SIS18099.1"/>
    </source>
</evidence>
<dbReference type="AlphaFoldDB" id="A0A1N7GZT1"/>
<dbReference type="CDD" id="cd02972">
    <property type="entry name" value="DsbA_family"/>
    <property type="match status" value="1"/>
</dbReference>
<reference evidence="6" key="1">
    <citation type="submission" date="2017-01" db="EMBL/GenBank/DDBJ databases">
        <authorList>
            <person name="Varghese N."/>
            <person name="Submissions S."/>
        </authorList>
    </citation>
    <scope>NUCLEOTIDE SEQUENCE [LARGE SCALE GENOMIC DNA]</scope>
    <source>
        <strain evidence="6">type strain: HArc-</strain>
    </source>
</reference>
<keyword evidence="3" id="KW-0472">Membrane</keyword>
<dbReference type="EMBL" id="FTNR01000019">
    <property type="protein sequence ID" value="SIS18099.1"/>
    <property type="molecule type" value="Genomic_DNA"/>
</dbReference>
<dbReference type="Gene3D" id="3.40.30.10">
    <property type="entry name" value="Glutaredoxin"/>
    <property type="match status" value="1"/>
</dbReference>
<protein>
    <submittedName>
        <fullName evidence="5">Thioredoxin</fullName>
    </submittedName>
</protein>
<proteinExistence type="inferred from homology"/>
<dbReference type="InterPro" id="IPR012336">
    <property type="entry name" value="Thioredoxin-like_fold"/>
</dbReference>
<name>A0A1N7GZT1_9EURY</name>